<protein>
    <submittedName>
        <fullName evidence="2">Uncharacterized protein</fullName>
    </submittedName>
</protein>
<name>A0A7X1TIU5_9BURK</name>
<comment type="caution">
    <text evidence="2">The sequence shown here is derived from an EMBL/GenBank/DDBJ whole genome shotgun (WGS) entry which is preliminary data.</text>
</comment>
<gene>
    <name evidence="2" type="ORF">GCT13_28755</name>
</gene>
<proteinExistence type="predicted"/>
<dbReference type="EMBL" id="WHNP01000033">
    <property type="protein sequence ID" value="MPW20756.1"/>
    <property type="molecule type" value="Genomic_DNA"/>
</dbReference>
<accession>A0A7X1TIU5</accession>
<reference evidence="2 3" key="1">
    <citation type="submission" date="2019-10" db="EMBL/GenBank/DDBJ databases">
        <title>Paraburkholderia sp. isolated from nodules of Mimosa pudica from Brazilian Atlantic Forest soils.</title>
        <authorList>
            <person name="Paulitsch F."/>
            <person name="Hungria M."/>
            <person name="Dall'Agnol R."/>
        </authorList>
    </citation>
    <scope>NUCLEOTIDE SEQUENCE [LARGE SCALE GENOMIC DNA]</scope>
    <source>
        <strain evidence="2 3">CNPSo 3157</strain>
    </source>
</reference>
<dbReference type="AlphaFoldDB" id="A0A7X1TIU5"/>
<evidence type="ECO:0000313" key="3">
    <source>
        <dbReference type="Proteomes" id="UP000484381"/>
    </source>
</evidence>
<sequence length="418" mass="45017">MVASNNGQQRKSAGRTGGVNISGHVGKVGGDIIGGDQTYNINLTIVQEISNESPPDLMRLVEIASGRTPVSSEDQRRAPISGLASRLHIPPAVLTSLFKVIDEQKVRPKNVPARLIEITQGYRRTEATIVSLELDSRYAAELKHCVERMLSKGLFAEAQRELGQAANNEIMAMAQARERARIAEEDERRATLNAVKLLAEQANVALMQLDYDDAARRFAEASELVSSHPSLRWACLVRATLALGLGQGVDGDVLPFMSDLAQRGVDFGDVWNLVGCPNANERQMEVPVDASLGAACDLIARVRQGSAWTGLKGLAELMQESGKRLRSAPCLLAACAARDHLANMTEANTTSDPIDISGDLEDLGDALIELALVTGYREVASLAHERYATASSVWRAGPAQSRLDEKLTFAGGLVSRLA</sequence>
<feature type="compositionally biased region" description="Polar residues" evidence="1">
    <location>
        <begin position="1"/>
        <end position="11"/>
    </location>
</feature>
<dbReference type="Proteomes" id="UP000484381">
    <property type="component" value="Unassembled WGS sequence"/>
</dbReference>
<organism evidence="2 3">
    <name type="scientific">Paraburkholderia franconis</name>
    <dbReference type="NCBI Taxonomy" id="2654983"/>
    <lineage>
        <taxon>Bacteria</taxon>
        <taxon>Pseudomonadati</taxon>
        <taxon>Pseudomonadota</taxon>
        <taxon>Betaproteobacteria</taxon>
        <taxon>Burkholderiales</taxon>
        <taxon>Burkholderiaceae</taxon>
        <taxon>Paraburkholderia</taxon>
    </lineage>
</organism>
<evidence type="ECO:0000313" key="2">
    <source>
        <dbReference type="EMBL" id="MPW20756.1"/>
    </source>
</evidence>
<keyword evidence="3" id="KW-1185">Reference proteome</keyword>
<evidence type="ECO:0000256" key="1">
    <source>
        <dbReference type="SAM" id="MobiDB-lite"/>
    </source>
</evidence>
<dbReference type="RefSeq" id="WP_152763850.1">
    <property type="nucleotide sequence ID" value="NZ_WHNP01000033.1"/>
</dbReference>
<feature type="region of interest" description="Disordered" evidence="1">
    <location>
        <begin position="1"/>
        <end position="21"/>
    </location>
</feature>